<dbReference type="SUPFAM" id="SSF51206">
    <property type="entry name" value="cAMP-binding domain-like"/>
    <property type="match status" value="1"/>
</dbReference>
<name>A0ABV3ZA74_9BACT</name>
<dbReference type="Gene3D" id="2.60.120.10">
    <property type="entry name" value="Jelly Rolls"/>
    <property type="match status" value="1"/>
</dbReference>
<dbReference type="RefSeq" id="WP_369328163.1">
    <property type="nucleotide sequence ID" value="NZ_JAULBC010000001.1"/>
</dbReference>
<organism evidence="2 3">
    <name type="scientific">Danxiaibacter flavus</name>
    <dbReference type="NCBI Taxonomy" id="3049108"/>
    <lineage>
        <taxon>Bacteria</taxon>
        <taxon>Pseudomonadati</taxon>
        <taxon>Bacteroidota</taxon>
        <taxon>Chitinophagia</taxon>
        <taxon>Chitinophagales</taxon>
        <taxon>Chitinophagaceae</taxon>
        <taxon>Danxiaibacter</taxon>
    </lineage>
</organism>
<evidence type="ECO:0000259" key="1">
    <source>
        <dbReference type="Pfam" id="PF00027"/>
    </source>
</evidence>
<dbReference type="Pfam" id="PF00027">
    <property type="entry name" value="cNMP_binding"/>
    <property type="match status" value="1"/>
</dbReference>
<dbReference type="InterPro" id="IPR000595">
    <property type="entry name" value="cNMP-bd_dom"/>
</dbReference>
<comment type="caution">
    <text evidence="2">The sequence shown here is derived from an EMBL/GenBank/DDBJ whole genome shotgun (WGS) entry which is preliminary data.</text>
</comment>
<protein>
    <submittedName>
        <fullName evidence="2">Crp/Fnr family transcriptional regulator</fullName>
    </submittedName>
</protein>
<dbReference type="Proteomes" id="UP001560573">
    <property type="component" value="Unassembled WGS sequence"/>
</dbReference>
<dbReference type="InterPro" id="IPR018490">
    <property type="entry name" value="cNMP-bd_dom_sf"/>
</dbReference>
<reference evidence="2 3" key="1">
    <citation type="submission" date="2023-07" db="EMBL/GenBank/DDBJ databases">
        <authorList>
            <person name="Lian W.-H."/>
        </authorList>
    </citation>
    <scope>NUCLEOTIDE SEQUENCE [LARGE SCALE GENOMIC DNA]</scope>
    <source>
        <strain evidence="2 3">SYSU DXS3180</strain>
    </source>
</reference>
<evidence type="ECO:0000313" key="2">
    <source>
        <dbReference type="EMBL" id="MEX6686767.1"/>
    </source>
</evidence>
<dbReference type="InterPro" id="IPR014710">
    <property type="entry name" value="RmlC-like_jellyroll"/>
</dbReference>
<proteinExistence type="predicted"/>
<sequence>MNTAPLYEYLKKMVNIDDEAWKDLEERLQHKTIRRKEKFVTEGKVCKEVAFILSGSFRYYQTIDGKEITTYFSFENNWVSSYNSFLKQAPSYATVEAIENSEILAIQYNDLQWLYKHHPGIELFGRYIAEYLVSCLEERLHSMLLKTPEQRYIKAIEDNGEHIHRIPQHYIASFLGITPESLSRIRKRRMQRIFS</sequence>
<dbReference type="EMBL" id="JAULBC010000001">
    <property type="protein sequence ID" value="MEX6686767.1"/>
    <property type="molecule type" value="Genomic_DNA"/>
</dbReference>
<accession>A0ABV3ZA74</accession>
<dbReference type="CDD" id="cd00038">
    <property type="entry name" value="CAP_ED"/>
    <property type="match status" value="1"/>
</dbReference>
<gene>
    <name evidence="2" type="ORF">QTN47_04635</name>
</gene>
<evidence type="ECO:0000313" key="3">
    <source>
        <dbReference type="Proteomes" id="UP001560573"/>
    </source>
</evidence>
<feature type="domain" description="Cyclic nucleotide-binding" evidence="1">
    <location>
        <begin position="32"/>
        <end position="118"/>
    </location>
</feature>
<keyword evidence="3" id="KW-1185">Reference proteome</keyword>